<protein>
    <recommendedName>
        <fullName evidence="1">TLDc domain-containing protein</fullName>
    </recommendedName>
</protein>
<dbReference type="AlphaFoldDB" id="A0A7S4QXC0"/>
<sequence length="152" mass="16584">MYRASHDGWRASNFHSKCDHQGPTLTVIRSTGGYIFGGFCDTAWSSDGCWKASPKAFLYALRCHSGLVPTKMRLKQKNDSYAVKHKISRGPIFGAGAGIRVSDNANIGASSYTCVGGSYECPAGQTETLFLTGHEYFQASEVEVFSVQKNEL</sequence>
<dbReference type="PROSITE" id="PS51886">
    <property type="entry name" value="TLDC"/>
    <property type="match status" value="1"/>
</dbReference>
<name>A0A7S4QXC0_9STRA</name>
<gene>
    <name evidence="2" type="ORF">DBRI00130_LOCUS9464</name>
</gene>
<dbReference type="Pfam" id="PF07534">
    <property type="entry name" value="TLD"/>
    <property type="match status" value="1"/>
</dbReference>
<dbReference type="EMBL" id="HBNS01011695">
    <property type="protein sequence ID" value="CAE4596859.1"/>
    <property type="molecule type" value="Transcribed_RNA"/>
</dbReference>
<feature type="domain" description="TLDc" evidence="1">
    <location>
        <begin position="1"/>
        <end position="148"/>
    </location>
</feature>
<reference evidence="2" key="1">
    <citation type="submission" date="2021-01" db="EMBL/GenBank/DDBJ databases">
        <authorList>
            <person name="Corre E."/>
            <person name="Pelletier E."/>
            <person name="Niang G."/>
            <person name="Scheremetjew M."/>
            <person name="Finn R."/>
            <person name="Kale V."/>
            <person name="Holt S."/>
            <person name="Cochrane G."/>
            <person name="Meng A."/>
            <person name="Brown T."/>
            <person name="Cohen L."/>
        </authorList>
    </citation>
    <scope>NUCLEOTIDE SEQUENCE</scope>
    <source>
        <strain evidence="2">GSO104</strain>
    </source>
</reference>
<accession>A0A7S4QXC0</accession>
<evidence type="ECO:0000313" key="2">
    <source>
        <dbReference type="EMBL" id="CAE4596859.1"/>
    </source>
</evidence>
<organism evidence="2">
    <name type="scientific">Ditylum brightwellii</name>
    <dbReference type="NCBI Taxonomy" id="49249"/>
    <lineage>
        <taxon>Eukaryota</taxon>
        <taxon>Sar</taxon>
        <taxon>Stramenopiles</taxon>
        <taxon>Ochrophyta</taxon>
        <taxon>Bacillariophyta</taxon>
        <taxon>Mediophyceae</taxon>
        <taxon>Lithodesmiophycidae</taxon>
        <taxon>Lithodesmiales</taxon>
        <taxon>Lithodesmiaceae</taxon>
        <taxon>Ditylum</taxon>
    </lineage>
</organism>
<evidence type="ECO:0000259" key="1">
    <source>
        <dbReference type="PROSITE" id="PS51886"/>
    </source>
</evidence>
<dbReference type="InterPro" id="IPR006571">
    <property type="entry name" value="TLDc_dom"/>
</dbReference>
<proteinExistence type="predicted"/>